<protein>
    <submittedName>
        <fullName evidence="2">5483_t:CDS:1</fullName>
    </submittedName>
</protein>
<dbReference type="Pfam" id="PF08238">
    <property type="entry name" value="Sel1"/>
    <property type="match status" value="4"/>
</dbReference>
<dbReference type="SMART" id="SM00671">
    <property type="entry name" value="SEL1"/>
    <property type="match status" value="4"/>
</dbReference>
<evidence type="ECO:0000313" key="3">
    <source>
        <dbReference type="Proteomes" id="UP000789831"/>
    </source>
</evidence>
<proteinExistence type="inferred from homology"/>
<dbReference type="PANTHER" id="PTHR11102:SF160">
    <property type="entry name" value="ERAD-ASSOCIATED E3 UBIQUITIN-PROTEIN LIGASE COMPONENT HRD3"/>
    <property type="match status" value="1"/>
</dbReference>
<dbReference type="InterPro" id="IPR011990">
    <property type="entry name" value="TPR-like_helical_dom_sf"/>
</dbReference>
<sequence length="217" mass="24339">MVSQFPNFLQQIFIPPSDLVQYLENTIKKTATDDGGGVSETTGNKSLLGFCYEYGIGTTPKLNSAFNLYKEVALHNDKYAQNFVNMAGKFAVGLCLGRGIGTQRNEAESRIWYRIAAEGGEASGANSLARCYSKGYGGKVDLYKAAYWYRKSAQLENSDGQFTLGAMCWSGRGVSRDLHEGFKYLRRAYKNGNETTIRFLLWRGLHFSKFTFIENFN</sequence>
<dbReference type="PANTHER" id="PTHR11102">
    <property type="entry name" value="SEL-1-LIKE PROTEIN"/>
    <property type="match status" value="1"/>
</dbReference>
<dbReference type="AlphaFoldDB" id="A0A9N9ACJ6"/>
<dbReference type="EMBL" id="CAJVPL010000716">
    <property type="protein sequence ID" value="CAG8523876.1"/>
    <property type="molecule type" value="Genomic_DNA"/>
</dbReference>
<reference evidence="2" key="1">
    <citation type="submission" date="2021-06" db="EMBL/GenBank/DDBJ databases">
        <authorList>
            <person name="Kallberg Y."/>
            <person name="Tangrot J."/>
            <person name="Rosling A."/>
        </authorList>
    </citation>
    <scope>NUCLEOTIDE SEQUENCE</scope>
    <source>
        <strain evidence="2">MT106</strain>
    </source>
</reference>
<evidence type="ECO:0000313" key="2">
    <source>
        <dbReference type="EMBL" id="CAG8523876.1"/>
    </source>
</evidence>
<dbReference type="SUPFAM" id="SSF81901">
    <property type="entry name" value="HCP-like"/>
    <property type="match status" value="1"/>
</dbReference>
<name>A0A9N9ACJ6_9GLOM</name>
<dbReference type="OrthoDB" id="272077at2759"/>
<gene>
    <name evidence="2" type="ORF">AGERDE_LOCUS5378</name>
</gene>
<dbReference type="Gene3D" id="1.25.40.10">
    <property type="entry name" value="Tetratricopeptide repeat domain"/>
    <property type="match status" value="1"/>
</dbReference>
<accession>A0A9N9ACJ6</accession>
<organism evidence="2 3">
    <name type="scientific">Ambispora gerdemannii</name>
    <dbReference type="NCBI Taxonomy" id="144530"/>
    <lineage>
        <taxon>Eukaryota</taxon>
        <taxon>Fungi</taxon>
        <taxon>Fungi incertae sedis</taxon>
        <taxon>Mucoromycota</taxon>
        <taxon>Glomeromycotina</taxon>
        <taxon>Glomeromycetes</taxon>
        <taxon>Archaeosporales</taxon>
        <taxon>Ambisporaceae</taxon>
        <taxon>Ambispora</taxon>
    </lineage>
</organism>
<evidence type="ECO:0000256" key="1">
    <source>
        <dbReference type="ARBA" id="ARBA00038101"/>
    </source>
</evidence>
<comment type="similarity">
    <text evidence="1">Belongs to the sel-1 family.</text>
</comment>
<keyword evidence="3" id="KW-1185">Reference proteome</keyword>
<dbReference type="InterPro" id="IPR006597">
    <property type="entry name" value="Sel1-like"/>
</dbReference>
<comment type="caution">
    <text evidence="2">The sequence shown here is derived from an EMBL/GenBank/DDBJ whole genome shotgun (WGS) entry which is preliminary data.</text>
</comment>
<dbReference type="Proteomes" id="UP000789831">
    <property type="component" value="Unassembled WGS sequence"/>
</dbReference>
<dbReference type="InterPro" id="IPR050767">
    <property type="entry name" value="Sel1_AlgK"/>
</dbReference>